<evidence type="ECO:0000256" key="7">
    <source>
        <dbReference type="ARBA" id="ARBA00023160"/>
    </source>
</evidence>
<keyword evidence="7 9" id="KW-0275">Fatty acid biosynthesis</keyword>
<dbReference type="PANTHER" id="PTHR45266:SF3">
    <property type="entry name" value="OXALOACETATE DECARBOXYLASE ALPHA CHAIN"/>
    <property type="match status" value="1"/>
</dbReference>
<dbReference type="EMBL" id="JBBUTF010000021">
    <property type="protein sequence ID" value="MEK8028260.1"/>
    <property type="molecule type" value="Genomic_DNA"/>
</dbReference>
<accession>A0ABU9BH29</accession>
<dbReference type="PRINTS" id="PR01071">
    <property type="entry name" value="ACOABIOTINCC"/>
</dbReference>
<sequence length="167" mass="16778">MTPEQIQAFIDAMARSDLTELEVHHAGWRLRLARAGAAGTAMPVARAPAGAPTSASPVSATSAAVVPAAGAAPAVPSSAPARTTAPHEVQAPLYGVVHLQAAPGAEPFVQPGQAVAVGQLLCSIEAMKVFNEVRAECAGTLQAVLVASGTEVEAGQALMRIAPSTDV</sequence>
<keyword evidence="12" id="KW-1185">Reference proteome</keyword>
<keyword evidence="6 9" id="KW-0443">Lipid metabolism</keyword>
<evidence type="ECO:0000313" key="11">
    <source>
        <dbReference type="EMBL" id="MEK8028260.1"/>
    </source>
</evidence>
<dbReference type="CDD" id="cd06850">
    <property type="entry name" value="biotinyl_domain"/>
    <property type="match status" value="1"/>
</dbReference>
<evidence type="ECO:0000256" key="3">
    <source>
        <dbReference type="ARBA" id="ARBA00017562"/>
    </source>
</evidence>
<evidence type="ECO:0000256" key="8">
    <source>
        <dbReference type="ARBA" id="ARBA00023267"/>
    </source>
</evidence>
<keyword evidence="8 9" id="KW-0092">Biotin</keyword>
<evidence type="ECO:0000313" key="12">
    <source>
        <dbReference type="Proteomes" id="UP001368500"/>
    </source>
</evidence>
<evidence type="ECO:0000256" key="9">
    <source>
        <dbReference type="RuleBase" id="RU364072"/>
    </source>
</evidence>
<dbReference type="InterPro" id="IPR001249">
    <property type="entry name" value="AcCoA_biotinCC"/>
</dbReference>
<organism evidence="11 12">
    <name type="scientific">Pseudaquabacterium rugosum</name>
    <dbReference type="NCBI Taxonomy" id="2984194"/>
    <lineage>
        <taxon>Bacteria</taxon>
        <taxon>Pseudomonadati</taxon>
        <taxon>Pseudomonadota</taxon>
        <taxon>Betaproteobacteria</taxon>
        <taxon>Burkholderiales</taxon>
        <taxon>Sphaerotilaceae</taxon>
        <taxon>Pseudaquabacterium</taxon>
    </lineage>
</organism>
<dbReference type="InterPro" id="IPR011053">
    <property type="entry name" value="Single_hybrid_motif"/>
</dbReference>
<dbReference type="PROSITE" id="PS50968">
    <property type="entry name" value="BIOTINYL_LIPOYL"/>
    <property type="match status" value="1"/>
</dbReference>
<name>A0ABU9BH29_9BURK</name>
<evidence type="ECO:0000256" key="2">
    <source>
        <dbReference type="ARBA" id="ARBA00005194"/>
    </source>
</evidence>
<gene>
    <name evidence="11" type="ORF">AACH11_20045</name>
</gene>
<dbReference type="InterPro" id="IPR000089">
    <property type="entry name" value="Biotin_lipoyl"/>
</dbReference>
<dbReference type="PANTHER" id="PTHR45266">
    <property type="entry name" value="OXALOACETATE DECARBOXYLASE ALPHA CHAIN"/>
    <property type="match status" value="1"/>
</dbReference>
<dbReference type="Gene3D" id="2.40.50.100">
    <property type="match status" value="1"/>
</dbReference>
<evidence type="ECO:0000256" key="4">
    <source>
        <dbReference type="ARBA" id="ARBA00022516"/>
    </source>
</evidence>
<comment type="function">
    <text evidence="1 9">This protein is a component of the acetyl coenzyme A carboxylase complex; first, biotin carboxylase catalyzes the carboxylation of the carrier protein and then the transcarboxylase transfers the carboxyl group to form malonyl-CoA.</text>
</comment>
<proteinExistence type="predicted"/>
<dbReference type="SUPFAM" id="SSF51230">
    <property type="entry name" value="Single hybrid motif"/>
    <property type="match status" value="1"/>
</dbReference>
<dbReference type="InterPro" id="IPR050709">
    <property type="entry name" value="Biotin_Carboxyl_Carrier/Decarb"/>
</dbReference>
<keyword evidence="5 9" id="KW-0276">Fatty acid metabolism</keyword>
<dbReference type="RefSeq" id="WP_341376046.1">
    <property type="nucleotide sequence ID" value="NZ_JBBUTF010000021.1"/>
</dbReference>
<reference evidence="11 12" key="1">
    <citation type="submission" date="2024-04" db="EMBL/GenBank/DDBJ databases">
        <title>Novel species of the genus Ideonella isolated from streams.</title>
        <authorList>
            <person name="Lu H."/>
        </authorList>
    </citation>
    <scope>NUCLEOTIDE SEQUENCE [LARGE SCALE GENOMIC DNA]</scope>
    <source>
        <strain evidence="11 12">BYS139W</strain>
    </source>
</reference>
<feature type="domain" description="Lipoyl-binding" evidence="10">
    <location>
        <begin position="86"/>
        <end position="162"/>
    </location>
</feature>
<dbReference type="InterPro" id="IPR001882">
    <property type="entry name" value="Biotin_BS"/>
</dbReference>
<dbReference type="Pfam" id="PF00364">
    <property type="entry name" value="Biotin_lipoyl"/>
    <property type="match status" value="1"/>
</dbReference>
<dbReference type="Proteomes" id="UP001368500">
    <property type="component" value="Unassembled WGS sequence"/>
</dbReference>
<evidence type="ECO:0000259" key="10">
    <source>
        <dbReference type="PROSITE" id="PS50968"/>
    </source>
</evidence>
<keyword evidence="4 9" id="KW-0444">Lipid biosynthesis</keyword>
<comment type="pathway">
    <text evidence="2 9">Lipid metabolism; fatty acid biosynthesis.</text>
</comment>
<comment type="caution">
    <text evidence="11">The sequence shown here is derived from an EMBL/GenBank/DDBJ whole genome shotgun (WGS) entry which is preliminary data.</text>
</comment>
<evidence type="ECO:0000256" key="1">
    <source>
        <dbReference type="ARBA" id="ARBA00003761"/>
    </source>
</evidence>
<evidence type="ECO:0000256" key="6">
    <source>
        <dbReference type="ARBA" id="ARBA00023098"/>
    </source>
</evidence>
<evidence type="ECO:0000256" key="5">
    <source>
        <dbReference type="ARBA" id="ARBA00022832"/>
    </source>
</evidence>
<dbReference type="PROSITE" id="PS00188">
    <property type="entry name" value="BIOTIN"/>
    <property type="match status" value="1"/>
</dbReference>
<protein>
    <recommendedName>
        <fullName evidence="3 9">Biotin carboxyl carrier protein of acetyl-CoA carboxylase</fullName>
    </recommendedName>
</protein>